<name>A0ACC6TPZ0_9CREN</name>
<evidence type="ECO:0000313" key="2">
    <source>
        <dbReference type="Proteomes" id="UP000053480"/>
    </source>
</evidence>
<organism evidence="1 2">
    <name type="scientific">Candidatus Aramenus sulfurataquae</name>
    <dbReference type="NCBI Taxonomy" id="1326980"/>
    <lineage>
        <taxon>Archaea</taxon>
        <taxon>Thermoproteota</taxon>
        <taxon>Thermoprotei</taxon>
        <taxon>Sulfolobales</taxon>
        <taxon>Sulfolobaceae</taxon>
        <taxon>Candidatus Aramenus</taxon>
    </lineage>
</organism>
<reference evidence="1" key="1">
    <citation type="submission" date="2024-07" db="EMBL/GenBank/DDBJ databases">
        <title>Metagenome and Metagenome-Assembled Genomes of Archaea from a hot spring from the geothermal field of Los Azufres, Mexico.</title>
        <authorList>
            <person name="Marin-Paredes R."/>
            <person name="Martinez-Romero E."/>
            <person name="Servin-Garciduenas L.E."/>
        </authorList>
    </citation>
    <scope>NUCLEOTIDE SEQUENCE</scope>
    <source>
        <strain evidence="1">AZ1-454</strain>
    </source>
</reference>
<accession>A0ACC6TPZ0</accession>
<proteinExistence type="predicted"/>
<comment type="caution">
    <text evidence="1">The sequence shown here is derived from an EMBL/GenBank/DDBJ whole genome shotgun (WGS) entry which is preliminary data.</text>
</comment>
<dbReference type="EMBL" id="JZWS03000008">
    <property type="protein sequence ID" value="MEW9491890.1"/>
    <property type="molecule type" value="Genomic_DNA"/>
</dbReference>
<dbReference type="Proteomes" id="UP000053480">
    <property type="component" value="Unassembled WGS sequence"/>
</dbReference>
<sequence>MAYDQKTLEKMDKAFKTLFVVAFILQIVVAIVVTNDATTTPLTGPQVASVGIITVFLLVVAGVIYSQFPESILGKPKEKPKEKEKEAQKR</sequence>
<evidence type="ECO:0000313" key="1">
    <source>
        <dbReference type="EMBL" id="MEW9491890.1"/>
    </source>
</evidence>
<protein>
    <submittedName>
        <fullName evidence="1">Uncharacterized protein</fullName>
    </submittedName>
</protein>
<gene>
    <name evidence="1" type="ORF">TQ35_0006795</name>
</gene>